<dbReference type="AlphaFoldDB" id="A0A1J4MA29"/>
<organism evidence="11 12">
    <name type="scientific">Cryptosporidium andersoni</name>
    <dbReference type="NCBI Taxonomy" id="117008"/>
    <lineage>
        <taxon>Eukaryota</taxon>
        <taxon>Sar</taxon>
        <taxon>Alveolata</taxon>
        <taxon>Apicomplexa</taxon>
        <taxon>Conoidasida</taxon>
        <taxon>Coccidia</taxon>
        <taxon>Eucoccidiorida</taxon>
        <taxon>Eimeriorina</taxon>
        <taxon>Cryptosporidiidae</taxon>
        <taxon>Cryptosporidium</taxon>
    </lineage>
</organism>
<comment type="pathway">
    <text evidence="2 10">Carbohydrate biosynthesis; gluconeogenesis.</text>
</comment>
<comment type="pathway">
    <text evidence="1 10">Carbohydrate degradation; glycolysis; D-glyceraldehyde 3-phosphate from glycerone phosphate: step 1/1.</text>
</comment>
<dbReference type="PROSITE" id="PS51440">
    <property type="entry name" value="TIM_2"/>
    <property type="match status" value="1"/>
</dbReference>
<accession>A0A1J4MA29</accession>
<evidence type="ECO:0000256" key="1">
    <source>
        <dbReference type="ARBA" id="ARBA00004680"/>
    </source>
</evidence>
<keyword evidence="12" id="KW-1185">Reference proteome</keyword>
<dbReference type="FunFam" id="3.20.20.70:FF:000016">
    <property type="entry name" value="Triosephosphate isomerase"/>
    <property type="match status" value="1"/>
</dbReference>
<gene>
    <name evidence="11" type="ORF">cand_026390</name>
</gene>
<dbReference type="OrthoDB" id="6715177at2759"/>
<comment type="catalytic activity">
    <reaction evidence="8">
        <text>D-glyceraldehyde 3-phosphate = dihydroxyacetone phosphate</text>
        <dbReference type="Rhea" id="RHEA:18585"/>
        <dbReference type="ChEBI" id="CHEBI:57642"/>
        <dbReference type="ChEBI" id="CHEBI:59776"/>
        <dbReference type="EC" id="5.3.1.1"/>
    </reaction>
    <physiologicalReaction direction="left-to-right" evidence="8">
        <dbReference type="Rhea" id="RHEA:18586"/>
    </physiologicalReaction>
</comment>
<dbReference type="GO" id="GO:0019563">
    <property type="term" value="P:glycerol catabolic process"/>
    <property type="evidence" value="ECO:0007669"/>
    <property type="project" value="TreeGrafter"/>
</dbReference>
<dbReference type="VEuPathDB" id="CryptoDB:cand_026390"/>
<proteinExistence type="inferred from homology"/>
<keyword evidence="7 10" id="KW-0413">Isomerase</keyword>
<evidence type="ECO:0000256" key="8">
    <source>
        <dbReference type="ARBA" id="ARBA00052432"/>
    </source>
</evidence>
<dbReference type="InterPro" id="IPR020861">
    <property type="entry name" value="Triosephosphate_isomerase_AS"/>
</dbReference>
<dbReference type="PROSITE" id="PS00171">
    <property type="entry name" value="TIM_1"/>
    <property type="match status" value="1"/>
</dbReference>
<evidence type="ECO:0000256" key="9">
    <source>
        <dbReference type="ARBA" id="ARBA00056661"/>
    </source>
</evidence>
<dbReference type="GO" id="GO:0046166">
    <property type="term" value="P:glyceraldehyde-3-phosphate biosynthetic process"/>
    <property type="evidence" value="ECO:0007669"/>
    <property type="project" value="TreeGrafter"/>
</dbReference>
<dbReference type="CDD" id="cd00311">
    <property type="entry name" value="TIM"/>
    <property type="match status" value="1"/>
</dbReference>
<evidence type="ECO:0000256" key="4">
    <source>
        <dbReference type="ARBA" id="ARBA00011738"/>
    </source>
</evidence>
<dbReference type="RefSeq" id="XP_067066450.1">
    <property type="nucleotide sequence ID" value="XM_067212867.1"/>
</dbReference>
<dbReference type="GO" id="GO:0004807">
    <property type="term" value="F:triose-phosphate isomerase activity"/>
    <property type="evidence" value="ECO:0007669"/>
    <property type="project" value="UniProtKB-EC"/>
</dbReference>
<name>A0A1J4MA29_9CRYT</name>
<dbReference type="PANTHER" id="PTHR21139">
    <property type="entry name" value="TRIOSEPHOSPHATE ISOMERASE"/>
    <property type="match status" value="1"/>
</dbReference>
<reference evidence="11 12" key="1">
    <citation type="submission" date="2016-10" db="EMBL/GenBank/DDBJ databases">
        <title>Reductive evolution of mitochondrial metabolism and differential evolution of invasion-related proteins in Cryptosporidium.</title>
        <authorList>
            <person name="Liu S."/>
            <person name="Roellig D.M."/>
            <person name="Guo Y."/>
            <person name="Li N."/>
            <person name="Frace M.A."/>
            <person name="Tang K."/>
            <person name="Zhang L."/>
            <person name="Feng Y."/>
            <person name="Xiao L."/>
        </authorList>
    </citation>
    <scope>NUCLEOTIDE SEQUENCE [LARGE SCALE GENOMIC DNA]</scope>
    <source>
        <strain evidence="11">30847</strain>
    </source>
</reference>
<dbReference type="EC" id="5.3.1.1" evidence="10"/>
<sequence>MARKPFVGGNFKCNGTKDSLRSLLKSFKDSQITTNTQVYVFPTFIHIPLACEILENSGINIGSQDISSTGNGAYTGEVSCDILKDYNIHCTLIGHSERRQYYSETDSVVNAKVLHALKHNFTVVLCIGESLQERESGRTNDVIKHQLEFALKKVGDLSNIVIAYEPIWAIGTGVVATPEQAQEAHKFIRKCLLNMYNNNVSSSTQIIYGGSVNPENCNELINCADIDGFLVGGASLKPSFVEIINCTSH</sequence>
<comment type="similarity">
    <text evidence="3 10">Belongs to the triosephosphate isomerase family.</text>
</comment>
<evidence type="ECO:0000256" key="7">
    <source>
        <dbReference type="ARBA" id="ARBA00023235"/>
    </source>
</evidence>
<dbReference type="InterPro" id="IPR013785">
    <property type="entry name" value="Aldolase_TIM"/>
</dbReference>
<evidence type="ECO:0000256" key="6">
    <source>
        <dbReference type="ARBA" id="ARBA00023152"/>
    </source>
</evidence>
<comment type="subunit">
    <text evidence="4">Homodimer.</text>
</comment>
<comment type="function">
    <text evidence="9">Catalyzes the interconversion of glyceraldehyde 3-phosphate and dihydroxyacetone phosphate in the glycolytic and gluconeogenic pathways.</text>
</comment>
<evidence type="ECO:0000256" key="5">
    <source>
        <dbReference type="ARBA" id="ARBA00022432"/>
    </source>
</evidence>
<dbReference type="PANTHER" id="PTHR21139:SF2">
    <property type="entry name" value="TRIOSEPHOSPHATE ISOMERASE"/>
    <property type="match status" value="1"/>
</dbReference>
<evidence type="ECO:0000313" key="11">
    <source>
        <dbReference type="EMBL" id="OII71081.1"/>
    </source>
</evidence>
<evidence type="ECO:0000313" key="12">
    <source>
        <dbReference type="Proteomes" id="UP000186804"/>
    </source>
</evidence>
<dbReference type="InterPro" id="IPR000652">
    <property type="entry name" value="Triosephosphate_isomerase"/>
</dbReference>
<evidence type="ECO:0000256" key="10">
    <source>
        <dbReference type="RuleBase" id="RU363013"/>
    </source>
</evidence>
<dbReference type="GO" id="GO:0006094">
    <property type="term" value="P:gluconeogenesis"/>
    <property type="evidence" value="ECO:0007669"/>
    <property type="project" value="UniProtKB-UniPathway"/>
</dbReference>
<dbReference type="GO" id="GO:0006096">
    <property type="term" value="P:glycolytic process"/>
    <property type="evidence" value="ECO:0007669"/>
    <property type="project" value="UniProtKB-UniPathway"/>
</dbReference>
<dbReference type="InterPro" id="IPR035990">
    <property type="entry name" value="TIM_sf"/>
</dbReference>
<dbReference type="Pfam" id="PF00121">
    <property type="entry name" value="TIM"/>
    <property type="match status" value="1"/>
</dbReference>
<dbReference type="Proteomes" id="UP000186804">
    <property type="component" value="Unassembled WGS sequence"/>
</dbReference>
<dbReference type="InterPro" id="IPR022896">
    <property type="entry name" value="TrioseP_Isoase_bac/euk"/>
</dbReference>
<protein>
    <recommendedName>
        <fullName evidence="10">Triosephosphate isomerase</fullName>
        <ecNumber evidence="10">5.3.1.1</ecNumber>
    </recommendedName>
</protein>
<dbReference type="Gene3D" id="3.20.20.70">
    <property type="entry name" value="Aldolase class I"/>
    <property type="match status" value="1"/>
</dbReference>
<comment type="caution">
    <text evidence="11">The sequence shown here is derived from an EMBL/GenBank/DDBJ whole genome shotgun (WGS) entry which is preliminary data.</text>
</comment>
<dbReference type="NCBIfam" id="TIGR00419">
    <property type="entry name" value="tim"/>
    <property type="match status" value="1"/>
</dbReference>
<dbReference type="HAMAP" id="MF_00147_B">
    <property type="entry name" value="TIM_B"/>
    <property type="match status" value="1"/>
</dbReference>
<keyword evidence="5 10" id="KW-0312">Gluconeogenesis</keyword>
<dbReference type="GeneID" id="92366823"/>
<evidence type="ECO:0000256" key="2">
    <source>
        <dbReference type="ARBA" id="ARBA00004742"/>
    </source>
</evidence>
<dbReference type="GO" id="GO:0005829">
    <property type="term" value="C:cytosol"/>
    <property type="evidence" value="ECO:0007669"/>
    <property type="project" value="TreeGrafter"/>
</dbReference>
<dbReference type="EMBL" id="LRBS01000125">
    <property type="protein sequence ID" value="OII71081.1"/>
    <property type="molecule type" value="Genomic_DNA"/>
</dbReference>
<dbReference type="UniPathway" id="UPA00138"/>
<evidence type="ECO:0000256" key="3">
    <source>
        <dbReference type="ARBA" id="ARBA00007422"/>
    </source>
</evidence>
<keyword evidence="6 10" id="KW-0324">Glycolysis</keyword>
<dbReference type="UniPathway" id="UPA00109">
    <property type="reaction ID" value="UER00189"/>
</dbReference>
<dbReference type="SUPFAM" id="SSF51351">
    <property type="entry name" value="Triosephosphate isomerase (TIM)"/>
    <property type="match status" value="1"/>
</dbReference>